<gene>
    <name evidence="3" type="ORF">DI526_01600</name>
</gene>
<dbReference type="Pfam" id="PF16884">
    <property type="entry name" value="ADH_N_2"/>
    <property type="match status" value="1"/>
</dbReference>
<dbReference type="AlphaFoldDB" id="A0A2W5VEK8"/>
<evidence type="ECO:0000313" key="4">
    <source>
        <dbReference type="Proteomes" id="UP000249393"/>
    </source>
</evidence>
<keyword evidence="1" id="KW-0560">Oxidoreductase</keyword>
<dbReference type="PANTHER" id="PTHR43205">
    <property type="entry name" value="PROSTAGLANDIN REDUCTASE"/>
    <property type="match status" value="1"/>
</dbReference>
<dbReference type="Gene3D" id="3.90.180.10">
    <property type="entry name" value="Medium-chain alcohol dehydrogenases, catalytic domain"/>
    <property type="match status" value="1"/>
</dbReference>
<comment type="caution">
    <text evidence="3">The sequence shown here is derived from an EMBL/GenBank/DDBJ whole genome shotgun (WGS) entry which is preliminary data.</text>
</comment>
<dbReference type="InterPro" id="IPR011032">
    <property type="entry name" value="GroES-like_sf"/>
</dbReference>
<evidence type="ECO:0000313" key="3">
    <source>
        <dbReference type="EMBL" id="PZR36917.1"/>
    </source>
</evidence>
<dbReference type="InterPro" id="IPR036291">
    <property type="entry name" value="NAD(P)-bd_dom_sf"/>
</dbReference>
<sequence>MKNLEVVLARPIADMPVAADFQLVERDVAVAGAGQLLVRVLDLSLDPYIGSRLRGRHLGGVAPTVGGSLPGECVAQVIESKADGFAPGDIVAGEVGWSAYGVLDAAKARKLDPRAHPSAHLGVLGMPGLTAWAGVTQLAKVGPGDIFTVDAAAGPVGGVAGQLARLLGAKAYGIAGGAEKCALVRDVYGFDDCFDYRVEGWTDRITEALPEGQTVHFENVGASVLTPMLQRLRVGGRIVLCGLAEHYQNSTPATLPVGTVIGKRAQVLGLVVYDFYPRWSEWVELATPWVLSGELKVVEDAVDGLDNAPAHFEKLMRGQNQGKALVKVAGRE</sequence>
<protein>
    <submittedName>
        <fullName evidence="3">NADP-dependent oxidoreductase</fullName>
    </submittedName>
</protein>
<feature type="domain" description="Enoyl reductase (ER)" evidence="2">
    <location>
        <begin position="18"/>
        <end position="326"/>
    </location>
</feature>
<dbReference type="SMART" id="SM00829">
    <property type="entry name" value="PKS_ER"/>
    <property type="match status" value="1"/>
</dbReference>
<dbReference type="Gene3D" id="3.40.50.720">
    <property type="entry name" value="NAD(P)-binding Rossmann-like Domain"/>
    <property type="match status" value="1"/>
</dbReference>
<dbReference type="InterPro" id="IPR020843">
    <property type="entry name" value="ER"/>
</dbReference>
<dbReference type="SUPFAM" id="SSF50129">
    <property type="entry name" value="GroES-like"/>
    <property type="match status" value="1"/>
</dbReference>
<dbReference type="PANTHER" id="PTHR43205:SF7">
    <property type="entry name" value="PROSTAGLANDIN REDUCTASE 1"/>
    <property type="match status" value="1"/>
</dbReference>
<dbReference type="Pfam" id="PF00107">
    <property type="entry name" value="ADH_zinc_N"/>
    <property type="match status" value="1"/>
</dbReference>
<dbReference type="InterPro" id="IPR041694">
    <property type="entry name" value="ADH_N_2"/>
</dbReference>
<dbReference type="RefSeq" id="WP_304273339.1">
    <property type="nucleotide sequence ID" value="NZ_QFQZ01000003.1"/>
</dbReference>
<dbReference type="SUPFAM" id="SSF51735">
    <property type="entry name" value="NAD(P)-binding Rossmann-fold domains"/>
    <property type="match status" value="1"/>
</dbReference>
<dbReference type="InterPro" id="IPR045010">
    <property type="entry name" value="MDR_fam"/>
</dbReference>
<dbReference type="GO" id="GO:0016628">
    <property type="term" value="F:oxidoreductase activity, acting on the CH-CH group of donors, NAD or NADP as acceptor"/>
    <property type="evidence" value="ECO:0007669"/>
    <property type="project" value="InterPro"/>
</dbReference>
<evidence type="ECO:0000259" key="2">
    <source>
        <dbReference type="SMART" id="SM00829"/>
    </source>
</evidence>
<accession>A0A2W5VEK8</accession>
<organism evidence="3 4">
    <name type="scientific">Caulobacter segnis</name>
    <dbReference type="NCBI Taxonomy" id="88688"/>
    <lineage>
        <taxon>Bacteria</taxon>
        <taxon>Pseudomonadati</taxon>
        <taxon>Pseudomonadota</taxon>
        <taxon>Alphaproteobacteria</taxon>
        <taxon>Caulobacterales</taxon>
        <taxon>Caulobacteraceae</taxon>
        <taxon>Caulobacter</taxon>
    </lineage>
</organism>
<reference evidence="3 4" key="1">
    <citation type="submission" date="2017-08" db="EMBL/GenBank/DDBJ databases">
        <title>Infants hospitalized years apart are colonized by the same room-sourced microbial strains.</title>
        <authorList>
            <person name="Brooks B."/>
            <person name="Olm M.R."/>
            <person name="Firek B.A."/>
            <person name="Baker R."/>
            <person name="Thomas B.C."/>
            <person name="Morowitz M.J."/>
            <person name="Banfield J.F."/>
        </authorList>
    </citation>
    <scope>NUCLEOTIDE SEQUENCE [LARGE SCALE GENOMIC DNA]</scope>
    <source>
        <strain evidence="3">S2_003_000_R2_4</strain>
    </source>
</reference>
<dbReference type="EMBL" id="QFQZ01000003">
    <property type="protein sequence ID" value="PZR36917.1"/>
    <property type="molecule type" value="Genomic_DNA"/>
</dbReference>
<name>A0A2W5VEK8_9CAUL</name>
<dbReference type="CDD" id="cd05288">
    <property type="entry name" value="PGDH"/>
    <property type="match status" value="1"/>
</dbReference>
<proteinExistence type="predicted"/>
<dbReference type="InterPro" id="IPR013149">
    <property type="entry name" value="ADH-like_C"/>
</dbReference>
<evidence type="ECO:0000256" key="1">
    <source>
        <dbReference type="ARBA" id="ARBA00023002"/>
    </source>
</evidence>
<dbReference type="Proteomes" id="UP000249393">
    <property type="component" value="Unassembled WGS sequence"/>
</dbReference>